<evidence type="ECO:0000313" key="2">
    <source>
        <dbReference type="EMBL" id="GAA0584711.1"/>
    </source>
</evidence>
<dbReference type="EMBL" id="BAAACA010000006">
    <property type="protein sequence ID" value="GAA0584711.1"/>
    <property type="molecule type" value="Genomic_DNA"/>
</dbReference>
<reference evidence="3" key="1">
    <citation type="journal article" date="2019" name="Int. J. Syst. Evol. Microbiol.">
        <title>The Global Catalogue of Microorganisms (GCM) 10K type strain sequencing project: providing services to taxonomists for standard genome sequencing and annotation.</title>
        <authorList>
            <consortium name="The Broad Institute Genomics Platform"/>
            <consortium name="The Broad Institute Genome Sequencing Center for Infectious Disease"/>
            <person name="Wu L."/>
            <person name="Ma J."/>
        </authorList>
    </citation>
    <scope>NUCLEOTIDE SEQUENCE [LARGE SCALE GENOMIC DNA]</scope>
    <source>
        <strain evidence="3">JCM 5067</strain>
    </source>
</reference>
<sequence length="169" mass="18239">MGGMSFLRRRSSATPAGPDFDVLAMDPGDWPGNLGAGLLPAPDGSCQGVFLRYDLFGGRGPAMVIGNLPEGSPARELDEGQVPFEVSQLLLALENDEPVEVVGSEDIPVMQGDNLLIVRRLKLSESRVSCVQFDRSDNVLVTIASWDRPITDDLYALLKPLPAELFQQG</sequence>
<dbReference type="Proteomes" id="UP001500668">
    <property type="component" value="Unassembled WGS sequence"/>
</dbReference>
<feature type="region of interest" description="Disordered" evidence="1">
    <location>
        <begin position="1"/>
        <end position="20"/>
    </location>
</feature>
<protein>
    <submittedName>
        <fullName evidence="2">Uncharacterized protein</fullName>
    </submittedName>
</protein>
<comment type="caution">
    <text evidence="2">The sequence shown here is derived from an EMBL/GenBank/DDBJ whole genome shotgun (WGS) entry which is preliminary data.</text>
</comment>
<accession>A0ABP3Q734</accession>
<gene>
    <name evidence="2" type="ORF">GCM10010394_11920</name>
</gene>
<evidence type="ECO:0000313" key="3">
    <source>
        <dbReference type="Proteomes" id="UP001500668"/>
    </source>
</evidence>
<proteinExistence type="predicted"/>
<evidence type="ECO:0000256" key="1">
    <source>
        <dbReference type="SAM" id="MobiDB-lite"/>
    </source>
</evidence>
<keyword evidence="3" id="KW-1185">Reference proteome</keyword>
<name>A0ABP3Q734_9ACTN</name>
<organism evidence="2 3">
    <name type="scientific">Streptomyces crystallinus</name>
    <dbReference type="NCBI Taxonomy" id="68191"/>
    <lineage>
        <taxon>Bacteria</taxon>
        <taxon>Bacillati</taxon>
        <taxon>Actinomycetota</taxon>
        <taxon>Actinomycetes</taxon>
        <taxon>Kitasatosporales</taxon>
        <taxon>Streptomycetaceae</taxon>
        <taxon>Streptomyces</taxon>
    </lineage>
</organism>